<evidence type="ECO:0000313" key="8">
    <source>
        <dbReference type="EMBL" id="MEX0409096.1"/>
    </source>
</evidence>
<dbReference type="SMART" id="SM00382">
    <property type="entry name" value="AAA"/>
    <property type="match status" value="1"/>
</dbReference>
<reference evidence="8 9" key="1">
    <citation type="submission" date="2024-05" db="EMBL/GenBank/DDBJ databases">
        <authorList>
            <person name="Jiang F."/>
        </authorList>
    </citation>
    <scope>NUCLEOTIDE SEQUENCE [LARGE SCALE GENOMIC DNA]</scope>
    <source>
        <strain evidence="8 9">LZ166</strain>
    </source>
</reference>
<feature type="compositionally biased region" description="Low complexity" evidence="6">
    <location>
        <begin position="502"/>
        <end position="511"/>
    </location>
</feature>
<protein>
    <submittedName>
        <fullName evidence="8">ATP-binding cassette domain-containing protein</fullName>
    </submittedName>
</protein>
<dbReference type="InterPro" id="IPR017871">
    <property type="entry name" value="ABC_transporter-like_CS"/>
</dbReference>
<evidence type="ECO:0000256" key="6">
    <source>
        <dbReference type="SAM" id="MobiDB-lite"/>
    </source>
</evidence>
<evidence type="ECO:0000259" key="7">
    <source>
        <dbReference type="PROSITE" id="PS50893"/>
    </source>
</evidence>
<feature type="domain" description="ABC transporter" evidence="7">
    <location>
        <begin position="2"/>
        <end position="235"/>
    </location>
</feature>
<feature type="compositionally biased region" description="Basic and acidic residues" evidence="6">
    <location>
        <begin position="444"/>
        <end position="465"/>
    </location>
</feature>
<dbReference type="PROSITE" id="PS50893">
    <property type="entry name" value="ABC_TRANSPORTER_2"/>
    <property type="match status" value="1"/>
</dbReference>
<comment type="similarity">
    <text evidence="1">Belongs to the ABC transporter superfamily.</text>
</comment>
<dbReference type="SUPFAM" id="SSF52540">
    <property type="entry name" value="P-loop containing nucleoside triphosphate hydrolases"/>
    <property type="match status" value="1"/>
</dbReference>
<dbReference type="CDD" id="cd03224">
    <property type="entry name" value="ABC_TM1139_LivF_branched"/>
    <property type="match status" value="1"/>
</dbReference>
<dbReference type="PANTHER" id="PTHR43820">
    <property type="entry name" value="HIGH-AFFINITY BRANCHED-CHAIN AMINO ACID TRANSPORT ATP-BINDING PROTEIN LIVF"/>
    <property type="match status" value="1"/>
</dbReference>
<evidence type="ECO:0000256" key="1">
    <source>
        <dbReference type="ARBA" id="ARBA00005417"/>
    </source>
</evidence>
<evidence type="ECO:0000256" key="2">
    <source>
        <dbReference type="ARBA" id="ARBA00022448"/>
    </source>
</evidence>
<keyword evidence="4 8" id="KW-0067">ATP-binding</keyword>
<dbReference type="Proteomes" id="UP001556692">
    <property type="component" value="Unassembled WGS sequence"/>
</dbReference>
<dbReference type="InterPro" id="IPR003593">
    <property type="entry name" value="AAA+_ATPase"/>
</dbReference>
<feature type="region of interest" description="Disordered" evidence="6">
    <location>
        <begin position="494"/>
        <end position="560"/>
    </location>
</feature>
<dbReference type="Pfam" id="PF00005">
    <property type="entry name" value="ABC_tran"/>
    <property type="match status" value="1"/>
</dbReference>
<keyword evidence="5" id="KW-0029">Amino-acid transport</keyword>
<evidence type="ECO:0000256" key="3">
    <source>
        <dbReference type="ARBA" id="ARBA00022741"/>
    </source>
</evidence>
<evidence type="ECO:0000256" key="5">
    <source>
        <dbReference type="ARBA" id="ARBA00022970"/>
    </source>
</evidence>
<dbReference type="InterPro" id="IPR027417">
    <property type="entry name" value="P-loop_NTPase"/>
</dbReference>
<dbReference type="PROSITE" id="PS00211">
    <property type="entry name" value="ABC_TRANSPORTER_1"/>
    <property type="match status" value="1"/>
</dbReference>
<name>A0ABV3ST69_9HYPH</name>
<feature type="compositionally biased region" description="Basic and acidic residues" evidence="6">
    <location>
        <begin position="378"/>
        <end position="407"/>
    </location>
</feature>
<comment type="caution">
    <text evidence="8">The sequence shown here is derived from an EMBL/GenBank/DDBJ whole genome shotgun (WGS) entry which is preliminary data.</text>
</comment>
<keyword evidence="9" id="KW-1185">Reference proteome</keyword>
<keyword evidence="3" id="KW-0547">Nucleotide-binding</keyword>
<organism evidence="8 9">
    <name type="scientific">Aquibium pacificus</name>
    <dbReference type="NCBI Taxonomy" id="3153579"/>
    <lineage>
        <taxon>Bacteria</taxon>
        <taxon>Pseudomonadati</taxon>
        <taxon>Pseudomonadota</taxon>
        <taxon>Alphaproteobacteria</taxon>
        <taxon>Hyphomicrobiales</taxon>
        <taxon>Phyllobacteriaceae</taxon>
        <taxon>Aquibium</taxon>
    </lineage>
</organism>
<dbReference type="Gene3D" id="3.40.50.300">
    <property type="entry name" value="P-loop containing nucleotide triphosphate hydrolases"/>
    <property type="match status" value="1"/>
</dbReference>
<accession>A0ABV3ST69</accession>
<evidence type="ECO:0000313" key="9">
    <source>
        <dbReference type="Proteomes" id="UP001556692"/>
    </source>
</evidence>
<feature type="region of interest" description="Disordered" evidence="6">
    <location>
        <begin position="588"/>
        <end position="612"/>
    </location>
</feature>
<dbReference type="RefSeq" id="WP_367956936.1">
    <property type="nucleotide sequence ID" value="NZ_JBDPGJ010000007.1"/>
</dbReference>
<dbReference type="InterPro" id="IPR003439">
    <property type="entry name" value="ABC_transporter-like_ATP-bd"/>
</dbReference>
<dbReference type="GO" id="GO:0005524">
    <property type="term" value="F:ATP binding"/>
    <property type="evidence" value="ECO:0007669"/>
    <property type="project" value="UniProtKB-KW"/>
</dbReference>
<evidence type="ECO:0000256" key="4">
    <source>
        <dbReference type="ARBA" id="ARBA00022840"/>
    </source>
</evidence>
<gene>
    <name evidence="8" type="ORF">ABGN05_25980</name>
</gene>
<sequence>MLEVRNLAVSYGRHRALESVSVRVDKGEICVILGANGAGKSTLLKAIAGMVKPDAGAEISMNGRAIAGMKPHRIVEEGIALVPEGRGIFGELSVAENLQLGAFATRARKSERETLDLIYRLFPKLAERKRQMARTMSGGEQQMVAIGRALMSKPDILMLDEPSLGLSPILTKELFRSLKEVAASGVGILLVEQNAKQSLAIADRGYLVENGLVTGEGKASDLASDPAVVNAYLGGTGKEGKRTAPARGISIRLPSSIPLPIDLSAMRDALSGLASRASRIQSAFVRSLRRAGAIPSAFVGRYDPKAGTDPWEEAASMPNELIVSRKAGPRSVRVDVNSADLADRASARLARHVRSTRLSSPVPSAFVNAAKPAAVAEADNHIRQPANDDRPTTGKAPSRLDRPRAEGSQDPAAMARRASERLAEYVAARRKSAPVPSAFAGMPGDKDERQPTAEASRGRVTEAARAEPGSGPGRERGGSANPLELAQRATARLAEQVRARRASAPTPSAFAGLHLRPPARDDGEPQRMPNGSRSLIGHNSAGLDLGEDAPAAPAGPAPAPAISDLVARAAAIHTAHVAARRRKLTAFVIPAQPDTETDNSAPGRPAERTQGD</sequence>
<dbReference type="EMBL" id="JBDPGJ010000007">
    <property type="protein sequence ID" value="MEX0409096.1"/>
    <property type="molecule type" value="Genomic_DNA"/>
</dbReference>
<keyword evidence="2" id="KW-0813">Transport</keyword>
<dbReference type="InterPro" id="IPR052156">
    <property type="entry name" value="BCAA_Transport_ATP-bd_LivF"/>
</dbReference>
<dbReference type="PANTHER" id="PTHR43820:SF4">
    <property type="entry name" value="HIGH-AFFINITY BRANCHED-CHAIN AMINO ACID TRANSPORT ATP-BINDING PROTEIN LIVF"/>
    <property type="match status" value="1"/>
</dbReference>
<proteinExistence type="inferred from homology"/>
<feature type="region of interest" description="Disordered" evidence="6">
    <location>
        <begin position="377"/>
        <end position="481"/>
    </location>
</feature>